<dbReference type="EnsemblMetazoa" id="GPAI030081-RA">
    <property type="protein sequence ID" value="GPAI030081-PA"/>
    <property type="gene ID" value="GPAI030081"/>
</dbReference>
<reference evidence="1" key="2">
    <citation type="submission" date="2020-05" db="UniProtKB">
        <authorList>
            <consortium name="EnsemblMetazoa"/>
        </authorList>
    </citation>
    <scope>IDENTIFICATION</scope>
    <source>
        <strain evidence="1">IAEA</strain>
    </source>
</reference>
<reference evidence="2" key="1">
    <citation type="submission" date="2014-03" db="EMBL/GenBank/DDBJ databases">
        <authorList>
            <person name="Aksoy S."/>
            <person name="Warren W."/>
            <person name="Wilson R.K."/>
        </authorList>
    </citation>
    <scope>NUCLEOTIDE SEQUENCE [LARGE SCALE GENOMIC DNA]</scope>
    <source>
        <strain evidence="2">IAEA</strain>
    </source>
</reference>
<proteinExistence type="predicted"/>
<organism evidence="1 2">
    <name type="scientific">Glossina pallidipes</name>
    <name type="common">Tsetse fly</name>
    <dbReference type="NCBI Taxonomy" id="7398"/>
    <lineage>
        <taxon>Eukaryota</taxon>
        <taxon>Metazoa</taxon>
        <taxon>Ecdysozoa</taxon>
        <taxon>Arthropoda</taxon>
        <taxon>Hexapoda</taxon>
        <taxon>Insecta</taxon>
        <taxon>Pterygota</taxon>
        <taxon>Neoptera</taxon>
        <taxon>Endopterygota</taxon>
        <taxon>Diptera</taxon>
        <taxon>Brachycera</taxon>
        <taxon>Muscomorpha</taxon>
        <taxon>Hippoboscoidea</taxon>
        <taxon>Glossinidae</taxon>
        <taxon>Glossina</taxon>
    </lineage>
</organism>
<evidence type="ECO:0000313" key="2">
    <source>
        <dbReference type="Proteomes" id="UP000092445"/>
    </source>
</evidence>
<name>A0A1A9ZZT9_GLOPL</name>
<dbReference type="Proteomes" id="UP000092445">
    <property type="component" value="Unassembled WGS sequence"/>
</dbReference>
<keyword evidence="2" id="KW-1185">Reference proteome</keyword>
<protein>
    <submittedName>
        <fullName evidence="1">Uncharacterized protein</fullName>
    </submittedName>
</protein>
<accession>A0A1A9ZZT9</accession>
<evidence type="ECO:0000313" key="1">
    <source>
        <dbReference type="EnsemblMetazoa" id="GPAI030081-PA"/>
    </source>
</evidence>
<dbReference type="AlphaFoldDB" id="A0A1A9ZZT9"/>
<sequence>MDHDYSHNKKSSLETQYSIKNHAIVFNQVLKMQPQTIRHYTNKRAALSSTHPSRTASNCHKIAERVSENLNFKGMDIFPLFGSPTFFITYAGILNNFGLVLYYHASTEQETIAITKEKRGREKEIYAGYEKSHRKKPIEIFQAIIFFQ</sequence>
<dbReference type="VEuPathDB" id="VectorBase:GPAI030081"/>